<name>A0A8J2R680_9NEOP</name>
<dbReference type="Proteomes" id="UP000789524">
    <property type="component" value="Unassembled WGS sequence"/>
</dbReference>
<gene>
    <name evidence="1" type="ORF">DCHRY22_LOCUS13260</name>
</gene>
<dbReference type="OrthoDB" id="6432957at2759"/>
<dbReference type="GO" id="GO:0007218">
    <property type="term" value="P:neuropeptide signaling pathway"/>
    <property type="evidence" value="ECO:0007669"/>
    <property type="project" value="InterPro"/>
</dbReference>
<accession>A0A8J2R680</accession>
<proteinExistence type="predicted"/>
<sequence length="140" mass="16036">MKGPLRYKTCTALEKYEVCQPCDSTIGIIHDIQSRGTCSYLQYHIYYDNYDNFKMVGKLAYYLLAIGILQYCLIPVDTNPAIATSYEPLEICMENCALCRKMLGTWFNGQLCGESCYKYRGKLIPECEDFASISPFLNKL</sequence>
<evidence type="ECO:0000313" key="1">
    <source>
        <dbReference type="EMBL" id="CAG9579672.1"/>
    </source>
</evidence>
<comment type="caution">
    <text evidence="1">The sequence shown here is derived from an EMBL/GenBank/DDBJ whole genome shotgun (WGS) entry which is preliminary data.</text>
</comment>
<dbReference type="GO" id="GO:0018990">
    <property type="term" value="P:ecdysis, chitin-based cuticle"/>
    <property type="evidence" value="ECO:0007669"/>
    <property type="project" value="InterPro"/>
</dbReference>
<keyword evidence="2" id="KW-1185">Reference proteome</keyword>
<dbReference type="EMBL" id="CAKASE010000079">
    <property type="protein sequence ID" value="CAG9579672.1"/>
    <property type="molecule type" value="Genomic_DNA"/>
</dbReference>
<dbReference type="GO" id="GO:0008255">
    <property type="term" value="F:ecdysis-triggering hormone activity"/>
    <property type="evidence" value="ECO:0007669"/>
    <property type="project" value="InterPro"/>
</dbReference>
<protein>
    <submittedName>
        <fullName evidence="1">(African queen) hypothetical protein</fullName>
    </submittedName>
</protein>
<organism evidence="1 2">
    <name type="scientific">Danaus chrysippus</name>
    <name type="common">African queen</name>
    <dbReference type="NCBI Taxonomy" id="151541"/>
    <lineage>
        <taxon>Eukaryota</taxon>
        <taxon>Metazoa</taxon>
        <taxon>Ecdysozoa</taxon>
        <taxon>Arthropoda</taxon>
        <taxon>Hexapoda</taxon>
        <taxon>Insecta</taxon>
        <taxon>Pterygota</taxon>
        <taxon>Neoptera</taxon>
        <taxon>Endopterygota</taxon>
        <taxon>Lepidoptera</taxon>
        <taxon>Glossata</taxon>
        <taxon>Ditrysia</taxon>
        <taxon>Papilionoidea</taxon>
        <taxon>Nymphalidae</taxon>
        <taxon>Danainae</taxon>
        <taxon>Danaini</taxon>
        <taxon>Danaina</taxon>
        <taxon>Danaus</taxon>
        <taxon>Anosia</taxon>
    </lineage>
</organism>
<dbReference type="AlphaFoldDB" id="A0A8J2R680"/>
<dbReference type="InterPro" id="IPR006825">
    <property type="entry name" value="Eclosion"/>
</dbReference>
<evidence type="ECO:0000313" key="2">
    <source>
        <dbReference type="Proteomes" id="UP000789524"/>
    </source>
</evidence>
<dbReference type="Pfam" id="PF04736">
    <property type="entry name" value="Eclosion"/>
    <property type="match status" value="1"/>
</dbReference>
<reference evidence="1" key="1">
    <citation type="submission" date="2021-09" db="EMBL/GenBank/DDBJ databases">
        <authorList>
            <person name="Martin H S."/>
        </authorList>
    </citation>
    <scope>NUCLEOTIDE SEQUENCE</scope>
</reference>